<dbReference type="Proteomes" id="UP001228581">
    <property type="component" value="Unassembled WGS sequence"/>
</dbReference>
<sequence>MRKFLFIIITCFSFLASYSQSISNHQLNQIISILKTQGKSDEEIKNVVNGIINNPDLYNGLWKEFIEQAYKSDSTKWKFLKDLNIQFKTFQATDNAPTALGFTYDFDFDYAYFKESNDHKFRLENSFGFSAKGNVAFNQKLNPTDFLETKVNYNLSGFSGGIIKAPDTTIYSRLNATEDALILINDMQSKEAVTLWEEFGRNLYMSNQYYRALSPKFSLESNQDFSKIQWTPGLAIDLGAKAWDKNTTLSKINIFDYPFALLRWIVGTDKSFTPYGSTIPTIQFVADYVVPSNDTVRENLVGNTKPYPRIKFETGFRTFISRIKKDNIFFNANFRYYEEINAPNVIKKAKLNSQTYFVMALQSTSGFYVSYANGKLPFDAKNDEVYSIGFNYKF</sequence>
<name>A0ABT7CYU6_9BACT</name>
<accession>A0ABT7CYU6</accession>
<protein>
    <recommendedName>
        <fullName evidence="3">DUF3078 domain-containing protein</fullName>
    </recommendedName>
</protein>
<comment type="caution">
    <text evidence="1">The sequence shown here is derived from an EMBL/GenBank/DDBJ whole genome shotgun (WGS) entry which is preliminary data.</text>
</comment>
<evidence type="ECO:0000313" key="1">
    <source>
        <dbReference type="EMBL" id="MDJ1498910.1"/>
    </source>
</evidence>
<keyword evidence="2" id="KW-1185">Reference proteome</keyword>
<dbReference type="EMBL" id="JASJOT010000066">
    <property type="protein sequence ID" value="MDJ1498910.1"/>
    <property type="molecule type" value="Genomic_DNA"/>
</dbReference>
<proteinExistence type="predicted"/>
<evidence type="ECO:0000313" key="2">
    <source>
        <dbReference type="Proteomes" id="UP001228581"/>
    </source>
</evidence>
<dbReference type="RefSeq" id="WP_314005891.1">
    <property type="nucleotide sequence ID" value="NZ_JASJOT010000066.1"/>
</dbReference>
<organism evidence="1 2">
    <name type="scientific">Xanthocytophaga flava</name>
    <dbReference type="NCBI Taxonomy" id="3048013"/>
    <lineage>
        <taxon>Bacteria</taxon>
        <taxon>Pseudomonadati</taxon>
        <taxon>Bacteroidota</taxon>
        <taxon>Cytophagia</taxon>
        <taxon>Cytophagales</taxon>
        <taxon>Rhodocytophagaceae</taxon>
        <taxon>Xanthocytophaga</taxon>
    </lineage>
</organism>
<reference evidence="1 2" key="1">
    <citation type="submission" date="2023-05" db="EMBL/GenBank/DDBJ databases">
        <authorList>
            <person name="Zhang X."/>
        </authorList>
    </citation>
    <scope>NUCLEOTIDE SEQUENCE [LARGE SCALE GENOMIC DNA]</scope>
    <source>
        <strain evidence="1 2">DM2B3-1</strain>
    </source>
</reference>
<evidence type="ECO:0008006" key="3">
    <source>
        <dbReference type="Google" id="ProtNLM"/>
    </source>
</evidence>
<gene>
    <name evidence="1" type="ORF">QNI19_38640</name>
</gene>